<dbReference type="SUPFAM" id="SSF46785">
    <property type="entry name" value="Winged helix' DNA-binding domain"/>
    <property type="match status" value="1"/>
</dbReference>
<name>F0IZL8_ACIMA</name>
<organism evidence="6 7">
    <name type="scientific">Acidiphilium multivorum (strain DSM 11245 / JCM 8867 / NBRC 100883 / AIU 301)</name>
    <dbReference type="NCBI Taxonomy" id="926570"/>
    <lineage>
        <taxon>Bacteria</taxon>
        <taxon>Pseudomonadati</taxon>
        <taxon>Pseudomonadota</taxon>
        <taxon>Alphaproteobacteria</taxon>
        <taxon>Acetobacterales</taxon>
        <taxon>Acidocellaceae</taxon>
        <taxon>Acidiphilium</taxon>
    </lineage>
</organism>
<reference evidence="6 7" key="1">
    <citation type="submission" date="2010-12" db="EMBL/GenBank/DDBJ databases">
        <title>Whole genome sequence of Acidiphilium multivorum AIU301.</title>
        <authorList>
            <person name="Narita-Yamada S."/>
            <person name="Nakamura S."/>
            <person name="Ito N."/>
            <person name="Takarada H."/>
            <person name="Katano Y."/>
            <person name="Nakazawa H."/>
            <person name="Hosoyama A."/>
            <person name="Yamada R."/>
            <person name="Fujita N."/>
        </authorList>
    </citation>
    <scope>NUCLEOTIDE SEQUENCE [LARGE SCALE GENOMIC DNA]</scope>
    <source>
        <strain evidence="7">DSM 11245 / JCM 8867 / AIU301</strain>
    </source>
</reference>
<dbReference type="KEGG" id="amv:ACMV_18810"/>
<keyword evidence="7" id="KW-1185">Reference proteome</keyword>
<evidence type="ECO:0000259" key="5">
    <source>
        <dbReference type="Pfam" id="PF08100"/>
    </source>
</evidence>
<gene>
    <name evidence="6" type="primary">crtF</name>
    <name evidence="6" type="ordered locus">ACMV_18810</name>
</gene>
<feature type="domain" description="O-methyltransferase dimerisation" evidence="5">
    <location>
        <begin position="56"/>
        <end position="131"/>
    </location>
</feature>
<proteinExistence type="predicted"/>
<dbReference type="AlphaFoldDB" id="F0IZL8"/>
<evidence type="ECO:0000313" key="6">
    <source>
        <dbReference type="EMBL" id="BAJ81228.1"/>
    </source>
</evidence>
<dbReference type="InterPro" id="IPR016461">
    <property type="entry name" value="COMT-like"/>
</dbReference>
<dbReference type="HOGENOM" id="CLU_005533_12_0_5"/>
<dbReference type="Proteomes" id="UP000007100">
    <property type="component" value="Chromosome"/>
</dbReference>
<dbReference type="GO" id="GO:0008171">
    <property type="term" value="F:O-methyltransferase activity"/>
    <property type="evidence" value="ECO:0007669"/>
    <property type="project" value="InterPro"/>
</dbReference>
<dbReference type="InterPro" id="IPR036390">
    <property type="entry name" value="WH_DNA-bd_sf"/>
</dbReference>
<dbReference type="Gene3D" id="1.10.287.1350">
    <property type="match status" value="1"/>
</dbReference>
<evidence type="ECO:0000256" key="2">
    <source>
        <dbReference type="ARBA" id="ARBA00022679"/>
    </source>
</evidence>
<evidence type="ECO:0000256" key="1">
    <source>
        <dbReference type="ARBA" id="ARBA00022603"/>
    </source>
</evidence>
<dbReference type="InterPro" id="IPR012967">
    <property type="entry name" value="COMT_dimerisation"/>
</dbReference>
<dbReference type="OrthoDB" id="7418600at2"/>
<sequence length="375" mass="39684">MTASASGFVDPPVPAWQRRWRDLRNRLLANGTFQDLAARFPPTRFVARREARALFDLCAGFVYSQTLAACVELDLFAQLAKGAETVEHLAARGRLAPAALLRLARAGAALRLLETDGARVALGPLGAALLANPGIAAMVRHHALLYRDLADPVGLLRGETNATLAGFWPYEGGDAPRADAYSQLMAASQPMIAAGILAAWKFRRHRRILDVGGGDGRFLEAVAARAPALALMLFDLPDVAALARARFARAGLAGRAAAWGGDMRVDRLPEGADIATLVRVLHDHDDDDAMAILRNVRACLQPGATLLIAEPLAAAAGAAPVGDAYFGFYLLAMGRGRPRRAAELAAMAERAGFIGARQIATPQPLLTGLIAARAG</sequence>
<dbReference type="Pfam" id="PF00891">
    <property type="entry name" value="Methyltransf_2"/>
    <property type="match status" value="1"/>
</dbReference>
<dbReference type="GO" id="GO:0046983">
    <property type="term" value="F:protein dimerization activity"/>
    <property type="evidence" value="ECO:0007669"/>
    <property type="project" value="InterPro"/>
</dbReference>
<dbReference type="Pfam" id="PF08100">
    <property type="entry name" value="Dimerisation"/>
    <property type="match status" value="1"/>
</dbReference>
<dbReference type="Gene3D" id="1.10.10.10">
    <property type="entry name" value="Winged helix-like DNA-binding domain superfamily/Winged helix DNA-binding domain"/>
    <property type="match status" value="1"/>
</dbReference>
<dbReference type="Gene3D" id="3.40.50.150">
    <property type="entry name" value="Vaccinia Virus protein VP39"/>
    <property type="match status" value="1"/>
</dbReference>
<keyword evidence="3" id="KW-0949">S-adenosyl-L-methionine</keyword>
<dbReference type="InterPro" id="IPR029063">
    <property type="entry name" value="SAM-dependent_MTases_sf"/>
</dbReference>
<dbReference type="PANTHER" id="PTHR43712:SF2">
    <property type="entry name" value="O-METHYLTRANSFERASE CICE"/>
    <property type="match status" value="1"/>
</dbReference>
<feature type="domain" description="O-methyltransferase C-terminal" evidence="4">
    <location>
        <begin position="146"/>
        <end position="353"/>
    </location>
</feature>
<dbReference type="RefSeq" id="WP_013640255.1">
    <property type="nucleotide sequence ID" value="NC_015186.1"/>
</dbReference>
<dbReference type="InterPro" id="IPR036388">
    <property type="entry name" value="WH-like_DNA-bd_sf"/>
</dbReference>
<dbReference type="InterPro" id="IPR001077">
    <property type="entry name" value="COMT_C"/>
</dbReference>
<dbReference type="PANTHER" id="PTHR43712">
    <property type="entry name" value="PUTATIVE (AFU_ORTHOLOGUE AFUA_4G14580)-RELATED"/>
    <property type="match status" value="1"/>
</dbReference>
<dbReference type="EMBL" id="AP012035">
    <property type="protein sequence ID" value="BAJ81228.1"/>
    <property type="molecule type" value="Genomic_DNA"/>
</dbReference>
<evidence type="ECO:0000259" key="4">
    <source>
        <dbReference type="Pfam" id="PF00891"/>
    </source>
</evidence>
<evidence type="ECO:0000313" key="7">
    <source>
        <dbReference type="Proteomes" id="UP000007100"/>
    </source>
</evidence>
<dbReference type="SUPFAM" id="SSF53335">
    <property type="entry name" value="S-adenosyl-L-methionine-dependent methyltransferases"/>
    <property type="match status" value="1"/>
</dbReference>
<keyword evidence="2 6" id="KW-0808">Transferase</keyword>
<dbReference type="PROSITE" id="PS51683">
    <property type="entry name" value="SAM_OMT_II"/>
    <property type="match status" value="1"/>
</dbReference>
<dbReference type="EC" id="2.1.1.-" evidence="6"/>
<accession>F0IZL8</accession>
<evidence type="ECO:0000256" key="3">
    <source>
        <dbReference type="ARBA" id="ARBA00022691"/>
    </source>
</evidence>
<protein>
    <submittedName>
        <fullName evidence="6">Putative hydroxyneurosporene methyltransferase</fullName>
        <ecNumber evidence="6">2.1.1.-</ecNumber>
    </submittedName>
</protein>
<keyword evidence="1 6" id="KW-0489">Methyltransferase</keyword>
<dbReference type="GO" id="GO:0032259">
    <property type="term" value="P:methylation"/>
    <property type="evidence" value="ECO:0007669"/>
    <property type="project" value="UniProtKB-KW"/>
</dbReference>